<organism evidence="1 2">
    <name type="scientific">Suillus fuscotomentosus</name>
    <dbReference type="NCBI Taxonomy" id="1912939"/>
    <lineage>
        <taxon>Eukaryota</taxon>
        <taxon>Fungi</taxon>
        <taxon>Dikarya</taxon>
        <taxon>Basidiomycota</taxon>
        <taxon>Agaricomycotina</taxon>
        <taxon>Agaricomycetes</taxon>
        <taxon>Agaricomycetidae</taxon>
        <taxon>Boletales</taxon>
        <taxon>Suillineae</taxon>
        <taxon>Suillaceae</taxon>
        <taxon>Suillus</taxon>
    </lineage>
</organism>
<name>A0AAD4ECR3_9AGAM</name>
<keyword evidence="2" id="KW-1185">Reference proteome</keyword>
<evidence type="ECO:0000313" key="1">
    <source>
        <dbReference type="EMBL" id="KAG1903586.1"/>
    </source>
</evidence>
<comment type="caution">
    <text evidence="1">The sequence shown here is derived from an EMBL/GenBank/DDBJ whole genome shotgun (WGS) entry which is preliminary data.</text>
</comment>
<dbReference type="AlphaFoldDB" id="A0AAD4ECR3"/>
<sequence length="138" mass="15429">MCTALSGDEAMHVCTWSLVAQHVAKFRLTSQAIMTSAIRDEPLMLLDIMVNNIYTVVGHEQTPDEVNFAAGLHFSGSNRVTGTPRAVDDDLIHNVVTPLMRACRNINDVPLFWRLVSISKYSFHLVIQSFIRPSVPTF</sequence>
<evidence type="ECO:0000313" key="2">
    <source>
        <dbReference type="Proteomes" id="UP001195769"/>
    </source>
</evidence>
<dbReference type="RefSeq" id="XP_041229161.1">
    <property type="nucleotide sequence ID" value="XM_041360982.1"/>
</dbReference>
<dbReference type="EMBL" id="JABBWK010000012">
    <property type="protein sequence ID" value="KAG1903586.1"/>
    <property type="molecule type" value="Genomic_DNA"/>
</dbReference>
<dbReference type="Proteomes" id="UP001195769">
    <property type="component" value="Unassembled WGS sequence"/>
</dbReference>
<reference evidence="1" key="1">
    <citation type="journal article" date="2020" name="New Phytol.">
        <title>Comparative genomics reveals dynamic genome evolution in host specialist ectomycorrhizal fungi.</title>
        <authorList>
            <person name="Lofgren L.A."/>
            <person name="Nguyen N.H."/>
            <person name="Vilgalys R."/>
            <person name="Ruytinx J."/>
            <person name="Liao H.L."/>
            <person name="Branco S."/>
            <person name="Kuo A."/>
            <person name="LaButti K."/>
            <person name="Lipzen A."/>
            <person name="Andreopoulos W."/>
            <person name="Pangilinan J."/>
            <person name="Riley R."/>
            <person name="Hundley H."/>
            <person name="Na H."/>
            <person name="Barry K."/>
            <person name="Grigoriev I.V."/>
            <person name="Stajich J.E."/>
            <person name="Kennedy P.G."/>
        </authorList>
    </citation>
    <scope>NUCLEOTIDE SEQUENCE</scope>
    <source>
        <strain evidence="1">FC203</strain>
    </source>
</reference>
<proteinExistence type="predicted"/>
<protein>
    <submittedName>
        <fullName evidence="1">Uncharacterized protein</fullName>
    </submittedName>
</protein>
<accession>A0AAD4ECR3</accession>
<gene>
    <name evidence="1" type="ORF">F5891DRAFT_1017115</name>
</gene>
<dbReference type="GeneID" id="64655280"/>